<name>A0A6L2KNG3_TANCI</name>
<proteinExistence type="predicted"/>
<evidence type="ECO:0000313" key="1">
    <source>
        <dbReference type="EMBL" id="GEU50866.1"/>
    </source>
</evidence>
<comment type="caution">
    <text evidence="1">The sequence shown here is derived from an EMBL/GenBank/DDBJ whole genome shotgun (WGS) entry which is preliminary data.</text>
</comment>
<organism evidence="1">
    <name type="scientific">Tanacetum cinerariifolium</name>
    <name type="common">Dalmatian daisy</name>
    <name type="synonym">Chrysanthemum cinerariifolium</name>
    <dbReference type="NCBI Taxonomy" id="118510"/>
    <lineage>
        <taxon>Eukaryota</taxon>
        <taxon>Viridiplantae</taxon>
        <taxon>Streptophyta</taxon>
        <taxon>Embryophyta</taxon>
        <taxon>Tracheophyta</taxon>
        <taxon>Spermatophyta</taxon>
        <taxon>Magnoliopsida</taxon>
        <taxon>eudicotyledons</taxon>
        <taxon>Gunneridae</taxon>
        <taxon>Pentapetalae</taxon>
        <taxon>asterids</taxon>
        <taxon>campanulids</taxon>
        <taxon>Asterales</taxon>
        <taxon>Asteraceae</taxon>
        <taxon>Asteroideae</taxon>
        <taxon>Anthemideae</taxon>
        <taxon>Anthemidinae</taxon>
        <taxon>Tanacetum</taxon>
    </lineage>
</organism>
<gene>
    <name evidence="1" type="ORF">Tci_022844</name>
</gene>
<sequence length="670" mass="77292">MAPLTFADTHNMITFLTKLDASEGFDQIVDFLNAHMIQYALMVNPTIYVTRIKKFWTSISIKKSVDVVRLQALIDKKKVIITEDTIRPNLRLNDADGVDCLPNEEIFAELARMGYEKPSTKLTFYKVFFSAQCKFLIHTILQCMSAKRTTWNDFSSSMASSVICLAIVDDLSSHNTKYTSPTLTQKVFANMRRIGKEFSGVDTPLFDETCATLTKQVANLEQDKIVQAIEITKLKQRVRRLEKKRQFKSSRLMRLRKVGTTQRVESSADTVMDDQEDAFKQGGITELDADEDVTLVDAEEDMNANIQERLAESQAKVYHLDLQHAEKVLSMHDTDEAEPVEVEEVIEVVTAAKLMTEIVTTATTTINVAQVPKASTPRRRRGVVIQDLEETSTTSIIDEAFARQLETELNANINWDDVMEQVKRREKQDNTVMRYQALKRKPVTEAQARKNMMIYLKNMAVFKMDLFKGMTYSDIRPIFEKHYNSIQAFLDKGEKDIKEERNKRKANDDDDVYTEATPLALKVPVVDYQIYHEHNKPYYKIIRADGTHQLFLSFITLLKNFNKEDLEALWKLVKERFESTEPKNFSDDFLLNTLKIMFEKPNVEASMIILVEKKYPLTHFTLEQMLNNVTLEVEEESKMSLELLRTSRNYVKGLRLLVEELVLLVHIDDV</sequence>
<reference evidence="1" key="1">
    <citation type="journal article" date="2019" name="Sci. Rep.">
        <title>Draft genome of Tanacetum cinerariifolium, the natural source of mosquito coil.</title>
        <authorList>
            <person name="Yamashiro T."/>
            <person name="Shiraishi A."/>
            <person name="Satake H."/>
            <person name="Nakayama K."/>
        </authorList>
    </citation>
    <scope>NUCLEOTIDE SEQUENCE</scope>
</reference>
<protein>
    <recommendedName>
        <fullName evidence="2">Xylulose kinase-1</fullName>
    </recommendedName>
</protein>
<accession>A0A6L2KNG3</accession>
<evidence type="ECO:0008006" key="2">
    <source>
        <dbReference type="Google" id="ProtNLM"/>
    </source>
</evidence>
<dbReference type="AlphaFoldDB" id="A0A6L2KNG3"/>
<dbReference type="EMBL" id="BKCJ010002779">
    <property type="protein sequence ID" value="GEU50866.1"/>
    <property type="molecule type" value="Genomic_DNA"/>
</dbReference>